<feature type="transmembrane region" description="Helical" evidence="13">
    <location>
        <begin position="7"/>
        <end position="31"/>
    </location>
</feature>
<feature type="transmembrane region" description="Helical" evidence="13">
    <location>
        <begin position="102"/>
        <end position="123"/>
    </location>
</feature>
<keyword evidence="8 13" id="KW-1133">Transmembrane helix</keyword>
<proteinExistence type="inferred from homology"/>
<evidence type="ECO:0000256" key="12">
    <source>
        <dbReference type="ARBA" id="ARBA00023239"/>
    </source>
</evidence>
<organism evidence="14 15">
    <name type="scientific">Aspergillus novofumigatus (strain IBT 16806)</name>
    <dbReference type="NCBI Taxonomy" id="1392255"/>
    <lineage>
        <taxon>Eukaryota</taxon>
        <taxon>Fungi</taxon>
        <taxon>Dikarya</taxon>
        <taxon>Ascomycota</taxon>
        <taxon>Pezizomycotina</taxon>
        <taxon>Eurotiomycetes</taxon>
        <taxon>Eurotiomycetidae</taxon>
        <taxon>Eurotiales</taxon>
        <taxon>Aspergillaceae</taxon>
        <taxon>Aspergillus</taxon>
        <taxon>Aspergillus subgen. Fumigati</taxon>
    </lineage>
</organism>
<keyword evidence="13" id="KW-0256">Endoplasmic reticulum</keyword>
<keyword evidence="12 13" id="KW-0456">Lyase</keyword>
<dbReference type="GO" id="GO:0005789">
    <property type="term" value="C:endoplasmic reticulum membrane"/>
    <property type="evidence" value="ECO:0007669"/>
    <property type="project" value="UniProtKB-SubCell"/>
</dbReference>
<keyword evidence="6 13" id="KW-0812">Transmembrane</keyword>
<feature type="transmembrane region" description="Helical" evidence="13">
    <location>
        <begin position="167"/>
        <end position="190"/>
    </location>
</feature>
<dbReference type="RefSeq" id="XP_024680602.1">
    <property type="nucleotide sequence ID" value="XM_024821475.1"/>
</dbReference>
<comment type="catalytic activity">
    <reaction evidence="13">
        <text>a very-long-chain (3R)-3-hydroxyacyl-CoA = a very-long-chain (2E)-enoyl-CoA + H2O</text>
        <dbReference type="Rhea" id="RHEA:45812"/>
        <dbReference type="ChEBI" id="CHEBI:15377"/>
        <dbReference type="ChEBI" id="CHEBI:83728"/>
        <dbReference type="ChEBI" id="CHEBI:85440"/>
        <dbReference type="EC" id="4.2.1.134"/>
    </reaction>
</comment>
<keyword evidence="9 13" id="KW-0443">Lipid metabolism</keyword>
<dbReference type="GO" id="GO:0102158">
    <property type="term" value="F:very-long-chain (3R)-3-hydroxyacyl-CoA dehydratase activity"/>
    <property type="evidence" value="ECO:0007669"/>
    <property type="project" value="UniProtKB-EC"/>
</dbReference>
<protein>
    <recommendedName>
        <fullName evidence="4 13">Very-long-chain (3R)-3-hydroxyacyl-CoA dehydratase</fullName>
        <ecNumber evidence="4 13">4.2.1.134</ecNumber>
    </recommendedName>
</protein>
<dbReference type="GO" id="GO:0030497">
    <property type="term" value="P:fatty acid elongation"/>
    <property type="evidence" value="ECO:0007669"/>
    <property type="project" value="TreeGrafter"/>
</dbReference>
<evidence type="ECO:0000256" key="8">
    <source>
        <dbReference type="ARBA" id="ARBA00022989"/>
    </source>
</evidence>
<feature type="transmembrane region" description="Helical" evidence="13">
    <location>
        <begin position="135"/>
        <end position="155"/>
    </location>
</feature>
<dbReference type="InterPro" id="IPR007482">
    <property type="entry name" value="Tyr_Pase-like_PTPLA"/>
</dbReference>
<sequence>MTIKTTYLILYNTLSSTLWLRILLGAIAALLSPTDPFPKIVYTHLEPQTRWTQTLAIVEILHAATGLTRATVLPTFTQIFTRCVQVWAVNYQYPEPTASSTVYPALLLAWSAADAVRYAYFGLLLAGIRVDGVKWLRYSLFIVLYPVGIGSEWWLMYKAANATVNPIGAGVFYFCLALYVPGAFMMYTYMLKQRRKALERE</sequence>
<evidence type="ECO:0000256" key="6">
    <source>
        <dbReference type="ARBA" id="ARBA00022692"/>
    </source>
</evidence>
<evidence type="ECO:0000313" key="14">
    <source>
        <dbReference type="EMBL" id="PKX92007.1"/>
    </source>
</evidence>
<keyword evidence="11 13" id="KW-0275">Fatty acid biosynthesis</keyword>
<evidence type="ECO:0000256" key="2">
    <source>
        <dbReference type="ARBA" id="ARBA00005194"/>
    </source>
</evidence>
<gene>
    <name evidence="14" type="ORF">P174DRAFT_256658</name>
</gene>
<evidence type="ECO:0000256" key="1">
    <source>
        <dbReference type="ARBA" id="ARBA00004141"/>
    </source>
</evidence>
<comment type="function">
    <text evidence="13">Catalyzes the third of the four reactions of the long-chain fatty acids elongation cycle. This endoplasmic reticulum-bound enzymatic process, allows the addition of two carbons to the chain of long- and very long-chain fatty acids/VLCFAs per cycle. This enzyme catalyzes the dehydration of the 3-hydroxyacyl-CoA intermediate into trans-2,3-enoyl-CoA, within each cycle of fatty acid elongation. Thereby, it participates to the production of VLCFAs of different chain lengths that are involved in multiple biological processes as precursors of membrane lipids and lipid mediators.</text>
</comment>
<dbReference type="EMBL" id="MSZS01000006">
    <property type="protein sequence ID" value="PKX92007.1"/>
    <property type="molecule type" value="Genomic_DNA"/>
</dbReference>
<keyword evidence="10 13" id="KW-0472">Membrane</keyword>
<comment type="pathway">
    <text evidence="2 13">Lipid metabolism; fatty acid biosynthesis.</text>
</comment>
<comment type="caution">
    <text evidence="14">The sequence shown here is derived from an EMBL/GenBank/DDBJ whole genome shotgun (WGS) entry which is preliminary data.</text>
</comment>
<reference evidence="15" key="1">
    <citation type="journal article" date="2018" name="Proc. Natl. Acad. Sci. U.S.A.">
        <title>Linking secondary metabolites to gene clusters through genome sequencing of six diverse Aspergillus species.</title>
        <authorList>
            <person name="Kaerboelling I."/>
            <person name="Vesth T.C."/>
            <person name="Frisvad J.C."/>
            <person name="Nybo J.L."/>
            <person name="Theobald S."/>
            <person name="Kuo A."/>
            <person name="Bowyer P."/>
            <person name="Matsuda Y."/>
            <person name="Mondo S."/>
            <person name="Lyhne E.K."/>
            <person name="Kogle M.E."/>
            <person name="Clum A."/>
            <person name="Lipzen A."/>
            <person name="Salamov A."/>
            <person name="Ngan C.Y."/>
            <person name="Daum C."/>
            <person name="Chiniquy J."/>
            <person name="Barry K."/>
            <person name="LaButti K."/>
            <person name="Haridas S."/>
            <person name="Simmons B.A."/>
            <person name="Magnuson J.K."/>
            <person name="Mortensen U.H."/>
            <person name="Larsen T.O."/>
            <person name="Grigoriev I.V."/>
            <person name="Baker S.E."/>
            <person name="Andersen M.R."/>
        </authorList>
    </citation>
    <scope>NUCLEOTIDE SEQUENCE [LARGE SCALE GENOMIC DNA]</scope>
    <source>
        <strain evidence="15">IBT 16806</strain>
    </source>
</reference>
<comment type="subcellular location">
    <subcellularLocation>
        <location evidence="13">Endoplasmic reticulum membrane</location>
        <topology evidence="13">Multi-pass membrane protein</topology>
    </subcellularLocation>
    <subcellularLocation>
        <location evidence="1">Membrane</location>
        <topology evidence="1">Multi-pass membrane protein</topology>
    </subcellularLocation>
</comment>
<dbReference type="EC" id="4.2.1.134" evidence="4 13"/>
<evidence type="ECO:0000256" key="5">
    <source>
        <dbReference type="ARBA" id="ARBA00022516"/>
    </source>
</evidence>
<evidence type="ECO:0000256" key="11">
    <source>
        <dbReference type="ARBA" id="ARBA00023160"/>
    </source>
</evidence>
<keyword evidence="5 13" id="KW-0444">Lipid biosynthesis</keyword>
<keyword evidence="7 13" id="KW-0276">Fatty acid metabolism</keyword>
<dbReference type="AlphaFoldDB" id="A0A2I1C2Y3"/>
<name>A0A2I1C2Y3_ASPN1</name>
<dbReference type="OrthoDB" id="46988at2759"/>
<keyword evidence="15" id="KW-1185">Reference proteome</keyword>
<evidence type="ECO:0000256" key="9">
    <source>
        <dbReference type="ARBA" id="ARBA00023098"/>
    </source>
</evidence>
<comment type="similarity">
    <text evidence="3 13">Belongs to the very long-chain fatty acids dehydratase HACD family.</text>
</comment>
<accession>A0A2I1C2Y3</accession>
<evidence type="ECO:0000313" key="15">
    <source>
        <dbReference type="Proteomes" id="UP000234474"/>
    </source>
</evidence>
<dbReference type="PANTHER" id="PTHR11035:SF24">
    <property type="entry name" value="VERY-LONG-CHAIN (3R)-3-HYDROXYACYL-COA DEHYDRATASE"/>
    <property type="match status" value="1"/>
</dbReference>
<dbReference type="PANTHER" id="PTHR11035">
    <property type="entry name" value="VERY-LONG-CHAIN (3R)-3-HYDROXYACYL-COA DEHYDRATASE"/>
    <property type="match status" value="1"/>
</dbReference>
<dbReference type="STRING" id="1392255.A0A2I1C2Y3"/>
<evidence type="ECO:0000256" key="10">
    <source>
        <dbReference type="ARBA" id="ARBA00023136"/>
    </source>
</evidence>
<dbReference type="GeneID" id="36528801"/>
<evidence type="ECO:0000256" key="7">
    <source>
        <dbReference type="ARBA" id="ARBA00022832"/>
    </source>
</evidence>
<evidence type="ECO:0000256" key="13">
    <source>
        <dbReference type="RuleBase" id="RU363109"/>
    </source>
</evidence>
<dbReference type="GO" id="GO:0030148">
    <property type="term" value="P:sphingolipid biosynthetic process"/>
    <property type="evidence" value="ECO:0007669"/>
    <property type="project" value="TreeGrafter"/>
</dbReference>
<comment type="caution">
    <text evidence="13">Lacks conserved residue(s) required for the propagation of feature annotation.</text>
</comment>
<dbReference type="VEuPathDB" id="FungiDB:P174DRAFT_256658"/>
<dbReference type="OMA" id="SEWWLMY"/>
<dbReference type="Pfam" id="PF04387">
    <property type="entry name" value="PTPLA"/>
    <property type="match status" value="1"/>
</dbReference>
<evidence type="ECO:0000256" key="4">
    <source>
        <dbReference type="ARBA" id="ARBA00013122"/>
    </source>
</evidence>
<dbReference type="UniPathway" id="UPA00094"/>
<dbReference type="Proteomes" id="UP000234474">
    <property type="component" value="Unassembled WGS sequence"/>
</dbReference>
<evidence type="ECO:0000256" key="3">
    <source>
        <dbReference type="ARBA" id="ARBA00007811"/>
    </source>
</evidence>
<dbReference type="GO" id="GO:0042761">
    <property type="term" value="P:very long-chain fatty acid biosynthetic process"/>
    <property type="evidence" value="ECO:0007669"/>
    <property type="project" value="TreeGrafter"/>
</dbReference>